<organism evidence="1 2">
    <name type="scientific">Mesorhizobium temperatum</name>
    <dbReference type="NCBI Taxonomy" id="241416"/>
    <lineage>
        <taxon>Bacteria</taxon>
        <taxon>Pseudomonadati</taxon>
        <taxon>Pseudomonadota</taxon>
        <taxon>Alphaproteobacteria</taxon>
        <taxon>Hyphomicrobiales</taxon>
        <taxon>Phyllobacteriaceae</taxon>
        <taxon>Mesorhizobium</taxon>
    </lineage>
</organism>
<sequence length="685" mass="74209">MIILIGFMLLIIFIAEPVIRKPSDLECSEQSTIARQTLNNFPTFASSDALFRLSGSSLQNAVDQVAGSRLIANGKVFEVLDVGAHFGRPAISMDFCAANARIPVDLRVWQFPLLRLEADSLLAYGSGRYVQEKPTDNAVFKIDFRYDVQKFRLRYSWWEALANWFPKVFGHIEQAMAAIFPSTSVPVEVPASFTIDLGMENTEVVEFEKLYLKSRPEGAPREIGGKVTLALTIPSNPLTTYLDFNRPVFSPAGVWLLAKTVDQIPASGPTSVAQSDRVPLEQAETWYKAAGNGFTNSAEASLWINNSALNRLANRIANLPEASRTISVVSIAREGNLGEIAAKDDNLGQLFSLKAEVPEDNAWSGRAVAALSAAANDRAVSLAGNVNVNVDAKIRLTVKGPIGGPLSVDSNVAGSATVPIGGDLKTFTQDVAGFRSVYWGIDLSCTSADVHLSTSGGQFEGIPIKYGDIKAQLAIPIFKKQVRPSVIIDGLPIRIALAQQTSGTASGRKPNSVAFAPSVPGLDMTFQFGDVQQLNGGTEISTNVSFAPADAATWSEAQLAARVKARDAIRVVSFPGERPPCPPAKPSWFSVDSITSDDVAKVIEILGNSIKTEEERLKAIEDLSKLDFSGAAEHYRKSLESQVEQFKNVLELGKGQVDKVADEIDEFRKKPIDKTIETFKKLSPF</sequence>
<accession>A0A271LNZ2</accession>
<comment type="caution">
    <text evidence="1">The sequence shown here is derived from an EMBL/GenBank/DDBJ whole genome shotgun (WGS) entry which is preliminary data.</text>
</comment>
<reference evidence="1 2" key="1">
    <citation type="submission" date="2017-08" db="EMBL/GenBank/DDBJ databases">
        <title>Mesorhizobium wenxinae sp. nov., a novel rhizobial species isolated from root nodules of chickpea (Cicer arietinum L.).</title>
        <authorList>
            <person name="Zhang J."/>
        </authorList>
    </citation>
    <scope>NUCLEOTIDE SEQUENCE [LARGE SCALE GENOMIC DNA]</scope>
    <source>
        <strain evidence="1 2">SDW018</strain>
    </source>
</reference>
<evidence type="ECO:0000313" key="1">
    <source>
        <dbReference type="EMBL" id="PAQ09050.1"/>
    </source>
</evidence>
<proteinExistence type="predicted"/>
<dbReference type="EMBL" id="NPKJ01000043">
    <property type="protein sequence ID" value="PAQ09050.1"/>
    <property type="molecule type" value="Genomic_DNA"/>
</dbReference>
<keyword evidence="2" id="KW-1185">Reference proteome</keyword>
<protein>
    <submittedName>
        <fullName evidence="1">Uncharacterized protein</fullName>
    </submittedName>
</protein>
<dbReference type="Proteomes" id="UP000216442">
    <property type="component" value="Unassembled WGS sequence"/>
</dbReference>
<dbReference type="AlphaFoldDB" id="A0A271LNZ2"/>
<gene>
    <name evidence="1" type="ORF">CIT26_14155</name>
</gene>
<name>A0A271LNZ2_9HYPH</name>
<evidence type="ECO:0000313" key="2">
    <source>
        <dbReference type="Proteomes" id="UP000216442"/>
    </source>
</evidence>